<dbReference type="InterPro" id="IPR002678">
    <property type="entry name" value="DUF34/NIF3"/>
</dbReference>
<dbReference type="GO" id="GO:0046872">
    <property type="term" value="F:metal ion binding"/>
    <property type="evidence" value="ECO:0007669"/>
    <property type="project" value="UniProtKB-KW"/>
</dbReference>
<feature type="binding site" evidence="4">
    <location>
        <position position="222"/>
    </location>
    <ligand>
        <name>a divalent metal cation</name>
        <dbReference type="ChEBI" id="CHEBI:60240"/>
        <label>1</label>
    </ligand>
</feature>
<dbReference type="PANTHER" id="PTHR13799">
    <property type="entry name" value="NGG1 INTERACTING FACTOR 3"/>
    <property type="match status" value="1"/>
</dbReference>
<dbReference type="AlphaFoldDB" id="A0A1X7HHW9"/>
<name>A0A1X7HHW9_9BACL</name>
<dbReference type="RefSeq" id="WP_208914411.1">
    <property type="nucleotide sequence ID" value="NZ_LT840184.1"/>
</dbReference>
<feature type="binding site" evidence="4">
    <location>
        <position position="218"/>
    </location>
    <ligand>
        <name>a divalent metal cation</name>
        <dbReference type="ChEBI" id="CHEBI:60240"/>
        <label>1</label>
    </ligand>
</feature>
<dbReference type="SUPFAM" id="SSF102705">
    <property type="entry name" value="NIF3 (NGG1p interacting factor 3)-like"/>
    <property type="match status" value="1"/>
</dbReference>
<keyword evidence="6" id="KW-1185">Reference proteome</keyword>
<dbReference type="InterPro" id="IPR036069">
    <property type="entry name" value="DUF34/NIF3_sf"/>
</dbReference>
<protein>
    <recommendedName>
        <fullName evidence="2">GTP cyclohydrolase 1 type 2 homolog</fullName>
    </recommendedName>
</protein>
<evidence type="ECO:0000256" key="1">
    <source>
        <dbReference type="ARBA" id="ARBA00006964"/>
    </source>
</evidence>
<dbReference type="Proteomes" id="UP000192940">
    <property type="component" value="Chromosome I"/>
</dbReference>
<gene>
    <name evidence="5" type="ORF">SAMN05661091_3578</name>
</gene>
<dbReference type="Pfam" id="PF01784">
    <property type="entry name" value="DUF34_NIF3"/>
    <property type="match status" value="1"/>
</dbReference>
<reference evidence="5 6" key="1">
    <citation type="submission" date="2017-04" db="EMBL/GenBank/DDBJ databases">
        <authorList>
            <person name="Afonso C.L."/>
            <person name="Miller P.J."/>
            <person name="Scott M.A."/>
            <person name="Spackman E."/>
            <person name="Goraichik I."/>
            <person name="Dimitrov K.M."/>
            <person name="Suarez D.L."/>
            <person name="Swayne D.E."/>
        </authorList>
    </citation>
    <scope>NUCLEOTIDE SEQUENCE [LARGE SCALE GENOMIC DNA]</scope>
    <source>
        <strain evidence="5 6">N3/975</strain>
    </source>
</reference>
<feature type="binding site" evidence="4">
    <location>
        <position position="98"/>
    </location>
    <ligand>
        <name>a divalent metal cation</name>
        <dbReference type="ChEBI" id="CHEBI:60240"/>
        <label>1</label>
    </ligand>
</feature>
<dbReference type="GO" id="GO:0005737">
    <property type="term" value="C:cytoplasm"/>
    <property type="evidence" value="ECO:0007669"/>
    <property type="project" value="TreeGrafter"/>
</dbReference>
<dbReference type="Gene3D" id="3.40.1390.30">
    <property type="entry name" value="NIF3 (NGG1p interacting factor 3)-like"/>
    <property type="match status" value="2"/>
</dbReference>
<accession>A0A1X7HHW9</accession>
<dbReference type="PANTHER" id="PTHR13799:SF14">
    <property type="entry name" value="GTP CYCLOHYDROLASE 1 TYPE 2 HOMOLOG"/>
    <property type="match status" value="1"/>
</dbReference>
<dbReference type="STRING" id="1313296.SAMN05661091_3578"/>
<feature type="binding site" evidence="4">
    <location>
        <position position="65"/>
    </location>
    <ligand>
        <name>a divalent metal cation</name>
        <dbReference type="ChEBI" id="CHEBI:60240"/>
        <label>1</label>
    </ligand>
</feature>
<evidence type="ECO:0000256" key="3">
    <source>
        <dbReference type="ARBA" id="ARBA00022723"/>
    </source>
</evidence>
<sequence length="251" mass="28560">MNRVQLKETLELLFGDLLQAFEEGDEYAFYPYGPEEIKRIGYATNITVDVIKQAAEQKVQLLLTHHDAWDFIYGMKEECHSLLMEHQMNHFFVHLPLDYAPFGTCNSLFKELGMESLVQVSSHQEGRSIPGTGELTTPISFETFIDKVRSVLDEDVKSWKNSDRLIKRVGIVTGAGNGTDQIRDAVNGECDVYITGEKNLYTVQYAQYVMMNLIVGSHTFTEIFGVKSLAEKIAEHHPDIEIVQLVEEHIE</sequence>
<evidence type="ECO:0000256" key="2">
    <source>
        <dbReference type="ARBA" id="ARBA00022112"/>
    </source>
</evidence>
<feature type="binding site" evidence="4">
    <location>
        <position position="66"/>
    </location>
    <ligand>
        <name>a divalent metal cation</name>
        <dbReference type="ChEBI" id="CHEBI:60240"/>
        <label>1</label>
    </ligand>
</feature>
<organism evidence="5 6">
    <name type="scientific">Paenibacillus uliginis N3/975</name>
    <dbReference type="NCBI Taxonomy" id="1313296"/>
    <lineage>
        <taxon>Bacteria</taxon>
        <taxon>Bacillati</taxon>
        <taxon>Bacillota</taxon>
        <taxon>Bacilli</taxon>
        <taxon>Bacillales</taxon>
        <taxon>Paenibacillaceae</taxon>
        <taxon>Paenibacillus</taxon>
    </lineage>
</organism>
<evidence type="ECO:0000256" key="4">
    <source>
        <dbReference type="PIRSR" id="PIRSR602678-1"/>
    </source>
</evidence>
<keyword evidence="3 4" id="KW-0479">Metal-binding</keyword>
<comment type="similarity">
    <text evidence="1">Belongs to the GTP cyclohydrolase I type 2/NIF3 family.</text>
</comment>
<dbReference type="EMBL" id="LT840184">
    <property type="protein sequence ID" value="SMF86987.1"/>
    <property type="molecule type" value="Genomic_DNA"/>
</dbReference>
<proteinExistence type="inferred from homology"/>
<evidence type="ECO:0000313" key="6">
    <source>
        <dbReference type="Proteomes" id="UP000192940"/>
    </source>
</evidence>
<evidence type="ECO:0000313" key="5">
    <source>
        <dbReference type="EMBL" id="SMF86987.1"/>
    </source>
</evidence>